<dbReference type="Pfam" id="PF12796">
    <property type="entry name" value="Ank_2"/>
    <property type="match status" value="1"/>
</dbReference>
<dbReference type="Gene3D" id="1.25.40.20">
    <property type="entry name" value="Ankyrin repeat-containing domain"/>
    <property type="match status" value="1"/>
</dbReference>
<evidence type="ECO:0000313" key="5">
    <source>
        <dbReference type="Proteomes" id="UP001152888"/>
    </source>
</evidence>
<sequence length="226" mass="25087">MDTKTVYEAAYKGDFEFVKAKLEENNSLLTQADSNQRLLFHWAVLSGNVKLVTYLIDLGIPINPVDDTDTTPLILASSAGRTEIVKMILDRCDDVNHKTSQGHSALQYAASKGWTEICKYLLDKGANINITDMRGSTPLHRAASKGNIQVLNLFLSDYADDLNINVKDIYGNTPLHLACEEDRQEEATLLVEHGADIEIKNRDQQTPLDLCTPKLARLLKSKAKSA</sequence>
<dbReference type="PROSITE" id="PS50297">
    <property type="entry name" value="ANK_REP_REGION"/>
    <property type="match status" value="3"/>
</dbReference>
<keyword evidence="5" id="KW-1185">Reference proteome</keyword>
<dbReference type="EMBL" id="CAKOFQ010007073">
    <property type="protein sequence ID" value="CAH1989821.1"/>
    <property type="molecule type" value="Genomic_DNA"/>
</dbReference>
<dbReference type="Proteomes" id="UP001152888">
    <property type="component" value="Unassembled WGS sequence"/>
</dbReference>
<dbReference type="InterPro" id="IPR002110">
    <property type="entry name" value="Ankyrin_rpt"/>
</dbReference>
<dbReference type="Pfam" id="PF00023">
    <property type="entry name" value="Ank"/>
    <property type="match status" value="1"/>
</dbReference>
<dbReference type="Pfam" id="PF13637">
    <property type="entry name" value="Ank_4"/>
    <property type="match status" value="1"/>
</dbReference>
<reference evidence="4" key="1">
    <citation type="submission" date="2022-03" db="EMBL/GenBank/DDBJ databases">
        <authorList>
            <person name="Sayadi A."/>
        </authorList>
    </citation>
    <scope>NUCLEOTIDE SEQUENCE</scope>
</reference>
<comment type="caution">
    <text evidence="4">The sequence shown here is derived from an EMBL/GenBank/DDBJ whole genome shotgun (WGS) entry which is preliminary data.</text>
</comment>
<name>A0A9P0L7F4_ACAOB</name>
<dbReference type="EMBL" id="CAKOFQ010007073">
    <property type="protein sequence ID" value="CAH1989822.1"/>
    <property type="molecule type" value="Genomic_DNA"/>
</dbReference>
<organism evidence="4 5">
    <name type="scientific">Acanthoscelides obtectus</name>
    <name type="common">Bean weevil</name>
    <name type="synonym">Bruchus obtectus</name>
    <dbReference type="NCBI Taxonomy" id="200917"/>
    <lineage>
        <taxon>Eukaryota</taxon>
        <taxon>Metazoa</taxon>
        <taxon>Ecdysozoa</taxon>
        <taxon>Arthropoda</taxon>
        <taxon>Hexapoda</taxon>
        <taxon>Insecta</taxon>
        <taxon>Pterygota</taxon>
        <taxon>Neoptera</taxon>
        <taxon>Endopterygota</taxon>
        <taxon>Coleoptera</taxon>
        <taxon>Polyphaga</taxon>
        <taxon>Cucujiformia</taxon>
        <taxon>Chrysomeloidea</taxon>
        <taxon>Chrysomelidae</taxon>
        <taxon>Bruchinae</taxon>
        <taxon>Bruchini</taxon>
        <taxon>Acanthoscelides</taxon>
    </lineage>
</organism>
<evidence type="ECO:0000256" key="1">
    <source>
        <dbReference type="ARBA" id="ARBA00022737"/>
    </source>
</evidence>
<evidence type="ECO:0008006" key="6">
    <source>
        <dbReference type="Google" id="ProtNLM"/>
    </source>
</evidence>
<feature type="repeat" description="ANK" evidence="3">
    <location>
        <begin position="68"/>
        <end position="100"/>
    </location>
</feature>
<dbReference type="PANTHER" id="PTHR24173:SF74">
    <property type="entry name" value="ANKYRIN REPEAT DOMAIN-CONTAINING PROTEIN 16"/>
    <property type="match status" value="1"/>
</dbReference>
<keyword evidence="1" id="KW-0677">Repeat</keyword>
<feature type="repeat" description="ANK" evidence="3">
    <location>
        <begin position="134"/>
        <end position="160"/>
    </location>
</feature>
<feature type="repeat" description="ANK" evidence="3">
    <location>
        <begin position="35"/>
        <end position="67"/>
    </location>
</feature>
<feature type="repeat" description="ANK" evidence="3">
    <location>
        <begin position="170"/>
        <end position="202"/>
    </location>
</feature>
<gene>
    <name evidence="4" type="ORF">ACAOBT_LOCUS19308</name>
</gene>
<dbReference type="PROSITE" id="PS50088">
    <property type="entry name" value="ANK_REPEAT"/>
    <property type="match status" value="5"/>
</dbReference>
<accession>A0A9P0L7F4</accession>
<evidence type="ECO:0000256" key="2">
    <source>
        <dbReference type="ARBA" id="ARBA00023043"/>
    </source>
</evidence>
<keyword evidence="2 3" id="KW-0040">ANK repeat</keyword>
<evidence type="ECO:0000313" key="4">
    <source>
        <dbReference type="EMBL" id="CAH1989822.1"/>
    </source>
</evidence>
<evidence type="ECO:0000256" key="3">
    <source>
        <dbReference type="PROSITE-ProRule" id="PRU00023"/>
    </source>
</evidence>
<proteinExistence type="predicted"/>
<feature type="repeat" description="ANK" evidence="3">
    <location>
        <begin position="101"/>
        <end position="133"/>
    </location>
</feature>
<dbReference type="InterPro" id="IPR036770">
    <property type="entry name" value="Ankyrin_rpt-contain_sf"/>
</dbReference>
<dbReference type="AlphaFoldDB" id="A0A9P0L7F4"/>
<dbReference type="SUPFAM" id="SSF48403">
    <property type="entry name" value="Ankyrin repeat"/>
    <property type="match status" value="1"/>
</dbReference>
<dbReference type="PRINTS" id="PR01415">
    <property type="entry name" value="ANKYRIN"/>
</dbReference>
<protein>
    <recommendedName>
        <fullName evidence="6">26S proteasome non-ATPase regulatory subunit 10</fullName>
    </recommendedName>
</protein>
<dbReference type="SMART" id="SM00248">
    <property type="entry name" value="ANK"/>
    <property type="match status" value="5"/>
</dbReference>
<dbReference type="PANTHER" id="PTHR24173">
    <property type="entry name" value="ANKYRIN REPEAT CONTAINING"/>
    <property type="match status" value="1"/>
</dbReference>
<dbReference type="OrthoDB" id="1577640at2759"/>